<protein>
    <submittedName>
        <fullName evidence="3">NAD-dependent epimerase/dehydratase family protein</fullName>
    </submittedName>
</protein>
<dbReference type="InterPro" id="IPR001509">
    <property type="entry name" value="Epimerase_deHydtase"/>
</dbReference>
<evidence type="ECO:0000256" key="1">
    <source>
        <dbReference type="ARBA" id="ARBA00007637"/>
    </source>
</evidence>
<dbReference type="Gene3D" id="3.40.50.720">
    <property type="entry name" value="NAD(P)-binding Rossmann-like Domain"/>
    <property type="match status" value="1"/>
</dbReference>
<name>A0A7C4YFF2_UNCW3</name>
<dbReference type="InterPro" id="IPR036291">
    <property type="entry name" value="NAD(P)-bd_dom_sf"/>
</dbReference>
<reference evidence="3" key="1">
    <citation type="journal article" date="2020" name="mSystems">
        <title>Genome- and Community-Level Interaction Insights into Carbon Utilization and Element Cycling Functions of Hydrothermarchaeota in Hydrothermal Sediment.</title>
        <authorList>
            <person name="Zhou Z."/>
            <person name="Liu Y."/>
            <person name="Xu W."/>
            <person name="Pan J."/>
            <person name="Luo Z.H."/>
            <person name="Li M."/>
        </authorList>
    </citation>
    <scope>NUCLEOTIDE SEQUENCE [LARGE SCALE GENOMIC DNA]</scope>
    <source>
        <strain evidence="3">SpSt-780</strain>
    </source>
</reference>
<organism evidence="3">
    <name type="scientific">candidate division WOR-3 bacterium</name>
    <dbReference type="NCBI Taxonomy" id="2052148"/>
    <lineage>
        <taxon>Bacteria</taxon>
        <taxon>Bacteria division WOR-3</taxon>
    </lineage>
</organism>
<dbReference type="Gene3D" id="3.90.25.10">
    <property type="entry name" value="UDP-galactose 4-epimerase, domain 1"/>
    <property type="match status" value="1"/>
</dbReference>
<sequence length="312" mass="35690">MNIIVTGGAGFIGSHIVDEVIEKGHRCYIIDNLCRGKRENINNNAIFFEKDIRDKDIDKIFEEANPDIVFHLAAQIDVRRSLEDPFYDLDVNVNGTLNLLNLSLKYKVKKFIFASTGGAIYGSRLNASERVLPRPLSPYGLNKFTSENYIRIYKEWFGLKYTILRYANVYGPRQSPEGEAGVVAIFITKLLRGERPVIYGKGKMLRDYVYVKDLVKATILSMEKGDNEVINIGTGKSISVNELYEKLIKVTGLYKEPIYKPKRKGEVNLSGLNVRKAFDILKWKAETTLEEGLRETFEWFKNQKEKFGNIIP</sequence>
<dbReference type="SUPFAM" id="SSF51735">
    <property type="entry name" value="NAD(P)-binding Rossmann-fold domains"/>
    <property type="match status" value="1"/>
</dbReference>
<gene>
    <name evidence="3" type="ORF">ENV67_03170</name>
</gene>
<evidence type="ECO:0000259" key="2">
    <source>
        <dbReference type="Pfam" id="PF01370"/>
    </source>
</evidence>
<accession>A0A7C4YFF2</accession>
<comment type="similarity">
    <text evidence="1">Belongs to the NAD(P)-dependent epimerase/dehydratase family.</text>
</comment>
<proteinExistence type="inferred from homology"/>
<comment type="caution">
    <text evidence="3">The sequence shown here is derived from an EMBL/GenBank/DDBJ whole genome shotgun (WGS) entry which is preliminary data.</text>
</comment>
<dbReference type="Pfam" id="PF01370">
    <property type="entry name" value="Epimerase"/>
    <property type="match status" value="1"/>
</dbReference>
<dbReference type="PANTHER" id="PTHR43000">
    <property type="entry name" value="DTDP-D-GLUCOSE 4,6-DEHYDRATASE-RELATED"/>
    <property type="match status" value="1"/>
</dbReference>
<feature type="domain" description="NAD-dependent epimerase/dehydratase" evidence="2">
    <location>
        <begin position="3"/>
        <end position="233"/>
    </location>
</feature>
<evidence type="ECO:0000313" key="3">
    <source>
        <dbReference type="EMBL" id="HGW91525.1"/>
    </source>
</evidence>
<dbReference type="EMBL" id="DTHG01000037">
    <property type="protein sequence ID" value="HGW91525.1"/>
    <property type="molecule type" value="Genomic_DNA"/>
</dbReference>
<dbReference type="AlphaFoldDB" id="A0A7C4YFF2"/>